<protein>
    <submittedName>
        <fullName evidence="1">Uncharacterized protein</fullName>
    </submittedName>
</protein>
<accession>A0ACB7SGW7</accession>
<keyword evidence="2" id="KW-1185">Reference proteome</keyword>
<name>A0ACB7SGW7_HYAAI</name>
<evidence type="ECO:0000313" key="1">
    <source>
        <dbReference type="EMBL" id="KAH6933312.1"/>
    </source>
</evidence>
<gene>
    <name evidence="1" type="ORF">HPB50_014149</name>
</gene>
<comment type="caution">
    <text evidence="1">The sequence shown here is derived from an EMBL/GenBank/DDBJ whole genome shotgun (WGS) entry which is preliminary data.</text>
</comment>
<dbReference type="Proteomes" id="UP000821845">
    <property type="component" value="Chromosome 4"/>
</dbReference>
<sequence length="141" mass="16029">MQSYSLRGDVTAANMHMSNPRQLWGEQETILLIDLWEDHLTDLRRQKRNASVYDDITAALRQAGFERTRVQVHDKIENLLQTHWLHSFLGTLPANDASRAQESQVTVEKVINDMTSGGDAAAVCSEDRLQEEESVDQPRPL</sequence>
<proteinExistence type="predicted"/>
<reference evidence="1" key="1">
    <citation type="submission" date="2020-05" db="EMBL/GenBank/DDBJ databases">
        <title>Large-scale comparative analyses of tick genomes elucidate their genetic diversity and vector capacities.</title>
        <authorList>
            <person name="Jia N."/>
            <person name="Wang J."/>
            <person name="Shi W."/>
            <person name="Du L."/>
            <person name="Sun Y."/>
            <person name="Zhan W."/>
            <person name="Jiang J."/>
            <person name="Wang Q."/>
            <person name="Zhang B."/>
            <person name="Ji P."/>
            <person name="Sakyi L.B."/>
            <person name="Cui X."/>
            <person name="Yuan T."/>
            <person name="Jiang B."/>
            <person name="Yang W."/>
            <person name="Lam T.T.-Y."/>
            <person name="Chang Q."/>
            <person name="Ding S."/>
            <person name="Wang X."/>
            <person name="Zhu J."/>
            <person name="Ruan X."/>
            <person name="Zhao L."/>
            <person name="Wei J."/>
            <person name="Que T."/>
            <person name="Du C."/>
            <person name="Cheng J."/>
            <person name="Dai P."/>
            <person name="Han X."/>
            <person name="Huang E."/>
            <person name="Gao Y."/>
            <person name="Liu J."/>
            <person name="Shao H."/>
            <person name="Ye R."/>
            <person name="Li L."/>
            <person name="Wei W."/>
            <person name="Wang X."/>
            <person name="Wang C."/>
            <person name="Yang T."/>
            <person name="Huo Q."/>
            <person name="Li W."/>
            <person name="Guo W."/>
            <person name="Chen H."/>
            <person name="Zhou L."/>
            <person name="Ni X."/>
            <person name="Tian J."/>
            <person name="Zhou Y."/>
            <person name="Sheng Y."/>
            <person name="Liu T."/>
            <person name="Pan Y."/>
            <person name="Xia L."/>
            <person name="Li J."/>
            <person name="Zhao F."/>
            <person name="Cao W."/>
        </authorList>
    </citation>
    <scope>NUCLEOTIDE SEQUENCE</scope>
    <source>
        <strain evidence="1">Hyas-2018</strain>
    </source>
</reference>
<organism evidence="1 2">
    <name type="scientific">Hyalomma asiaticum</name>
    <name type="common">Tick</name>
    <dbReference type="NCBI Taxonomy" id="266040"/>
    <lineage>
        <taxon>Eukaryota</taxon>
        <taxon>Metazoa</taxon>
        <taxon>Ecdysozoa</taxon>
        <taxon>Arthropoda</taxon>
        <taxon>Chelicerata</taxon>
        <taxon>Arachnida</taxon>
        <taxon>Acari</taxon>
        <taxon>Parasitiformes</taxon>
        <taxon>Ixodida</taxon>
        <taxon>Ixodoidea</taxon>
        <taxon>Ixodidae</taxon>
        <taxon>Hyalomminae</taxon>
        <taxon>Hyalomma</taxon>
    </lineage>
</organism>
<dbReference type="EMBL" id="CM023484">
    <property type="protein sequence ID" value="KAH6933312.1"/>
    <property type="molecule type" value="Genomic_DNA"/>
</dbReference>
<evidence type="ECO:0000313" key="2">
    <source>
        <dbReference type="Proteomes" id="UP000821845"/>
    </source>
</evidence>